<evidence type="ECO:0000313" key="3">
    <source>
        <dbReference type="Proteomes" id="UP000076925"/>
    </source>
</evidence>
<comment type="caution">
    <text evidence="2">The sequence shown here is derived from an EMBL/GenBank/DDBJ whole genome shotgun (WGS) entry which is preliminary data.</text>
</comment>
<keyword evidence="1" id="KW-0732">Signal</keyword>
<proteinExistence type="predicted"/>
<accession>A0A139X4V7</accession>
<dbReference type="OrthoDB" id="451203at2"/>
<dbReference type="EMBL" id="ANNX02000033">
    <property type="protein sequence ID" value="KYC39714.1"/>
    <property type="molecule type" value="Genomic_DNA"/>
</dbReference>
<dbReference type="STRING" id="128403.WA1_30765"/>
<reference evidence="2 3" key="1">
    <citation type="journal article" date="2013" name="Genome Biol. Evol.">
        <title>Genomes of Stigonematalean cyanobacteria (subsection V) and the evolution of oxygenic photosynthesis from prokaryotes to plastids.</title>
        <authorList>
            <person name="Dagan T."/>
            <person name="Roettger M."/>
            <person name="Stucken K."/>
            <person name="Landan G."/>
            <person name="Koch R."/>
            <person name="Major P."/>
            <person name="Gould S.B."/>
            <person name="Goremykin V.V."/>
            <person name="Rippka R."/>
            <person name="Tandeau de Marsac N."/>
            <person name="Gugger M."/>
            <person name="Lockhart P.J."/>
            <person name="Allen J.F."/>
            <person name="Brune I."/>
            <person name="Maus I."/>
            <person name="Puhler A."/>
            <person name="Martin W.F."/>
        </authorList>
    </citation>
    <scope>NUCLEOTIDE SEQUENCE [LARGE SCALE GENOMIC DNA]</scope>
    <source>
        <strain evidence="2 3">PCC 7110</strain>
    </source>
</reference>
<organism evidence="2 3">
    <name type="scientific">Scytonema hofmannii PCC 7110</name>
    <dbReference type="NCBI Taxonomy" id="128403"/>
    <lineage>
        <taxon>Bacteria</taxon>
        <taxon>Bacillati</taxon>
        <taxon>Cyanobacteriota</taxon>
        <taxon>Cyanophyceae</taxon>
        <taxon>Nostocales</taxon>
        <taxon>Scytonemataceae</taxon>
        <taxon>Scytonema</taxon>
    </lineage>
</organism>
<name>A0A139X4V7_9CYAN</name>
<protein>
    <recommendedName>
        <fullName evidence="4">DUF3352 domain-containing protein</fullName>
    </recommendedName>
</protein>
<dbReference type="AlphaFoldDB" id="A0A139X4V7"/>
<keyword evidence="3" id="KW-1185">Reference proteome</keyword>
<gene>
    <name evidence="2" type="ORF">WA1_30765</name>
</gene>
<dbReference type="PROSITE" id="PS51257">
    <property type="entry name" value="PROKAR_LIPOPROTEIN"/>
    <property type="match status" value="1"/>
</dbReference>
<feature type="signal peptide" evidence="1">
    <location>
        <begin position="1"/>
        <end position="28"/>
    </location>
</feature>
<dbReference type="Proteomes" id="UP000076925">
    <property type="component" value="Unassembled WGS sequence"/>
</dbReference>
<feature type="chain" id="PRO_5007300551" description="DUF3352 domain-containing protein" evidence="1">
    <location>
        <begin position="29"/>
        <end position="576"/>
    </location>
</feature>
<dbReference type="InterPro" id="IPR021787">
    <property type="entry name" value="DUF3352"/>
</dbReference>
<evidence type="ECO:0000313" key="2">
    <source>
        <dbReference type="EMBL" id="KYC39714.1"/>
    </source>
</evidence>
<evidence type="ECO:0008006" key="4">
    <source>
        <dbReference type="Google" id="ProtNLM"/>
    </source>
</evidence>
<sequence>MTQRLFFKTIAACLLVLLLIGTSGCNSAKNPPNLVTPSGQPDAAIFVSKQAPVMVSLLTNPERLQSSERDGELSKLKTSLLANTDIDYQKDIQPWLGQEITLAVTALDLDREPENGRNPGYLMALATKEPEKSREFVELLFSKRSLAGANLTVEQYKGVKLIYEIPQETPVEEKPSGYFSVPNRQSKTQNPKSKIQNALAGAVVGNNFVLFANDPKVLRDAINNVQAPDLNLISSSKYQQTIKASPKDALAVAFLNLPTVAKWQGLESENGTYNSQIVSLVANRKGLIAETALLAKEKNLLATTEIAKPVGALQYIPASAGLSVASSNLSSLDRSNLALLWQQAIAVISGSKEDVFSGLLQPLAEVQKRWNINWKDDIFSWVQGEYAIGLLPREDQINPDWIFVAEKSEATPAAISHLNEIVSSGGLSLNSLKIGEQKIFAWTELAATSSQSALAKERQVYTIQAKVLGAYADAGNYEIITSSIEAMDAALTAKEDSLVNKSDFQNSIAVIPQPNQGYVYLDWTKSQPIIERQLPFIKLVEVIGKPFFQNLRSLTVSSYGSDTDLLKGGVFFQFNG</sequence>
<evidence type="ECO:0000256" key="1">
    <source>
        <dbReference type="SAM" id="SignalP"/>
    </source>
</evidence>
<dbReference type="Pfam" id="PF11832">
    <property type="entry name" value="DUF3352"/>
    <property type="match status" value="1"/>
</dbReference>
<dbReference type="RefSeq" id="WP_017740484.1">
    <property type="nucleotide sequence ID" value="NZ_KQ976354.1"/>
</dbReference>